<accession>A9U6Z4</accession>
<dbReference type="AlphaFoldDB" id="A9U6Z4"/>
<dbReference type="EMBL" id="DS546275">
    <property type="protein sequence ID" value="EDQ48559.1"/>
    <property type="molecule type" value="Genomic_DNA"/>
</dbReference>
<gene>
    <name evidence="1" type="ORF">PHYPADRAFT_103622</name>
</gene>
<organism>
    <name type="scientific">Physcomitrium patens</name>
    <name type="common">Spreading-leaved earth moss</name>
    <name type="synonym">Physcomitrella patens</name>
    <dbReference type="NCBI Taxonomy" id="3218"/>
    <lineage>
        <taxon>Eukaryota</taxon>
        <taxon>Viridiplantae</taxon>
        <taxon>Streptophyta</taxon>
        <taxon>Embryophyta</taxon>
        <taxon>Bryophyta</taxon>
        <taxon>Bryophytina</taxon>
        <taxon>Bryopsida</taxon>
        <taxon>Funariidae</taxon>
        <taxon>Funariales</taxon>
        <taxon>Funariaceae</taxon>
        <taxon>Physcomitrium</taxon>
    </lineage>
</organism>
<name>A9U6Z4_PHYPA</name>
<sequence>GSRRPSRRAFLPAHIGKPALAEDGVEARRRTPVGVQAERAGGEQRRAGLLDELQQLVQRPAVHVMRARQQDQLRRLLTQRVQMVFRRRTEWKLQVISQQPGHPRRRLERKCAVREVVGVREDGDDVLELPVRKQVPRGRDEASKVVGYVRFRLLRAIGAERPDMRFVGVVHIEVRIPDPVDRTRPPGREGVSVFPLQNAAQLGFGPLGAAVRRFYVHNAGFLNQVRFIRRFGENAVPYQIVVQPPGVHRRIIDGLLIEERRWALGAERFVLPDGDQMVRAQLLDRADELLRPPVVHIHREQAVIEPSRSLLGFVHILHVEVDLFRFRNGCRSKVGQLVRRHVPCFLEAADIAVAALQPLHERLMLKRIPGGTRSLRENPRRIEHRRFVDQIPVHMRRGRVAADDAADEAFLSLDALRVEIRVQPFPRLRREGEERKRHLQTVALGRQEEGVDRAQHFLRGVAVDLHDIPALRQALLRKLMKVNELLIGNGFLNGSQAFTLEIFDQCNGSSLGIIEFTDNGGNGLQTEFGNGTPAPLTGNNLVFGITDTNNNGLDHPMRLDRLTEFVDFIVIKNGPGLLQSRHRESFNDFKMEDENRQIRTKFMYKVHMTERSDCQTTYQRSSLSIIPFEASS</sequence>
<proteinExistence type="predicted"/>
<evidence type="ECO:0000313" key="1">
    <source>
        <dbReference type="EMBL" id="EDQ48559.1"/>
    </source>
</evidence>
<feature type="non-terminal residue" evidence="1">
    <location>
        <position position="1"/>
    </location>
</feature>
<reference evidence="1" key="1">
    <citation type="journal article" date="2008" name="Science">
        <title>The Physcomitrella genome reveals evolutionary insights into the conquest of land by plants.</title>
        <authorList>
            <person name="Rensing S."/>
            <person name="Lang D."/>
            <person name="Zimmer A."/>
            <person name="Terry A."/>
            <person name="Salamov A."/>
            <person name="Shapiro H."/>
            <person name="Nishiyama T."/>
            <person name="Perroud P.-F."/>
            <person name="Lindquist E."/>
            <person name="Kamisugi Y."/>
            <person name="Tanahashi T."/>
            <person name="Sakakibara K."/>
            <person name="Fujita T."/>
            <person name="Oishi K."/>
            <person name="Shin-I T."/>
            <person name="Kuroki Y."/>
            <person name="Toyoda A."/>
            <person name="Suzuki Y."/>
            <person name="Hashimoto A."/>
            <person name="Yamaguchi K."/>
            <person name="Sugano A."/>
            <person name="Kohara Y."/>
            <person name="Fujiyama A."/>
            <person name="Anterola A."/>
            <person name="Aoki S."/>
            <person name="Ashton N."/>
            <person name="Barbazuk W.B."/>
            <person name="Barker E."/>
            <person name="Bennetzen J."/>
            <person name="Bezanilla M."/>
            <person name="Blankenship R."/>
            <person name="Cho S.H."/>
            <person name="Dutcher S."/>
            <person name="Estelle M."/>
            <person name="Fawcett J.A."/>
            <person name="Gundlach H."/>
            <person name="Hanada K."/>
            <person name="Heyl A."/>
            <person name="Hicks K.A."/>
            <person name="Hugh J."/>
            <person name="Lohr M."/>
            <person name="Mayer K."/>
            <person name="Melkozernov A."/>
            <person name="Murata T."/>
            <person name="Nelson D."/>
            <person name="Pils B."/>
            <person name="Prigge M."/>
            <person name="Reiss B."/>
            <person name="Renner T."/>
            <person name="Rombauts S."/>
            <person name="Rushton P."/>
            <person name="Sanderfoot A."/>
            <person name="Schween G."/>
            <person name="Shiu S.-H."/>
            <person name="Stueber K."/>
            <person name="Theodoulou F.L."/>
            <person name="Tu H."/>
            <person name="Van de Peer Y."/>
            <person name="Verrier P.J."/>
            <person name="Waters E."/>
            <person name="Wood A."/>
            <person name="Yang L."/>
            <person name="Cove D."/>
            <person name="Cuming A."/>
            <person name="Hasebe M."/>
            <person name="Lucas S."/>
            <person name="Mishler D.B."/>
            <person name="Reski R."/>
            <person name="Grigoriev I."/>
            <person name="Quatrano R.S."/>
            <person name="Boore J.L."/>
        </authorList>
    </citation>
    <scope>NUCLEOTIDE SEQUENCE [LARGE SCALE GENOMIC DNA]</scope>
</reference>
<protein>
    <submittedName>
        <fullName evidence="1">Predicted protein</fullName>
    </submittedName>
</protein>